<accession>A0A4U6BKW4</accession>
<gene>
    <name evidence="2" type="ORF">YH63_005220</name>
</gene>
<evidence type="ECO:0000256" key="1">
    <source>
        <dbReference type="SAM" id="MobiDB-lite"/>
    </source>
</evidence>
<comment type="caution">
    <text evidence="2">The sequence shown here is derived from an EMBL/GenBank/DDBJ whole genome shotgun (WGS) entry which is preliminary data.</text>
</comment>
<dbReference type="EMBL" id="LBIA02000001">
    <property type="protein sequence ID" value="TKT70859.1"/>
    <property type="molecule type" value="Genomic_DNA"/>
</dbReference>
<dbReference type="RefSeq" id="WP_046828513.1">
    <property type="nucleotide sequence ID" value="NZ_LBIA02000001.1"/>
</dbReference>
<reference evidence="2" key="1">
    <citation type="submission" date="2019-04" db="EMBL/GenBank/DDBJ databases">
        <title>Whole genome sequencing of cave bacteria.</title>
        <authorList>
            <person name="Gan H.M."/>
            <person name="Barton H."/>
            <person name="Savka M.A."/>
        </authorList>
    </citation>
    <scope>NUCLEOTIDE SEQUENCE [LARGE SCALE GENOMIC DNA]</scope>
    <source>
        <strain evidence="2">LC387</strain>
    </source>
</reference>
<evidence type="ECO:0000313" key="3">
    <source>
        <dbReference type="Proteomes" id="UP000034832"/>
    </source>
</evidence>
<organism evidence="2 3">
    <name type="scientific">Afipia massiliensis</name>
    <dbReference type="NCBI Taxonomy" id="211460"/>
    <lineage>
        <taxon>Bacteria</taxon>
        <taxon>Pseudomonadati</taxon>
        <taxon>Pseudomonadota</taxon>
        <taxon>Alphaproteobacteria</taxon>
        <taxon>Hyphomicrobiales</taxon>
        <taxon>Nitrobacteraceae</taxon>
        <taxon>Afipia</taxon>
    </lineage>
</organism>
<sequence length="135" mass="15473">MNNPDTRRQSLWTIETELLAHRLRLEQAKAAVQILPTSIECLARSIRAFEPDPCAPQPRRLFERDLSESFEYLSDTLLSAERLIENIDELLKDADHVRDQLQEVDDTSPSTMQVDPTKSAKIIPLNPDKNPLPNR</sequence>
<proteinExistence type="predicted"/>
<name>A0A4U6BKW4_9BRAD</name>
<feature type="compositionally biased region" description="Polar residues" evidence="1">
    <location>
        <begin position="107"/>
        <end position="116"/>
    </location>
</feature>
<feature type="region of interest" description="Disordered" evidence="1">
    <location>
        <begin position="102"/>
        <end position="135"/>
    </location>
</feature>
<keyword evidence="3" id="KW-1185">Reference proteome</keyword>
<dbReference type="Proteomes" id="UP000034832">
    <property type="component" value="Unassembled WGS sequence"/>
</dbReference>
<dbReference type="AlphaFoldDB" id="A0A4U6BKW4"/>
<evidence type="ECO:0000313" key="2">
    <source>
        <dbReference type="EMBL" id="TKT70859.1"/>
    </source>
</evidence>
<protein>
    <submittedName>
        <fullName evidence="2">Uncharacterized protein</fullName>
    </submittedName>
</protein>